<evidence type="ECO:0000313" key="1">
    <source>
        <dbReference type="EMBL" id="KRZ54991.1"/>
    </source>
</evidence>
<protein>
    <submittedName>
        <fullName evidence="1">Uncharacterized protein</fullName>
    </submittedName>
</protein>
<accession>A0A0V1L647</accession>
<evidence type="ECO:0000313" key="2">
    <source>
        <dbReference type="Proteomes" id="UP000054721"/>
    </source>
</evidence>
<dbReference type="OrthoDB" id="10412004at2759"/>
<dbReference type="AlphaFoldDB" id="A0A0V1L647"/>
<dbReference type="Proteomes" id="UP000054721">
    <property type="component" value="Unassembled WGS sequence"/>
</dbReference>
<organism evidence="1 2">
    <name type="scientific">Trichinella nativa</name>
    <dbReference type="NCBI Taxonomy" id="6335"/>
    <lineage>
        <taxon>Eukaryota</taxon>
        <taxon>Metazoa</taxon>
        <taxon>Ecdysozoa</taxon>
        <taxon>Nematoda</taxon>
        <taxon>Enoplea</taxon>
        <taxon>Dorylaimia</taxon>
        <taxon>Trichinellida</taxon>
        <taxon>Trichinellidae</taxon>
        <taxon>Trichinella</taxon>
    </lineage>
</organism>
<proteinExistence type="predicted"/>
<comment type="caution">
    <text evidence="1">The sequence shown here is derived from an EMBL/GenBank/DDBJ whole genome shotgun (WGS) entry which is preliminary data.</text>
</comment>
<keyword evidence="2" id="KW-1185">Reference proteome</keyword>
<sequence length="123" mass="13975">MIENLCNLLLSEICQDQLNGKMMAMHSFIGGTWFDWSCLVNWSLQLPLGRSIKTPIVHFIMEIKTALSSNRFMLEEKQPNGTFVVGCQAESVGHLFFVAQVENSVAMQRTYHLSLLCIAFDFI</sequence>
<name>A0A0V1L647_9BILA</name>
<gene>
    <name evidence="1" type="ORF">T02_7721</name>
</gene>
<dbReference type="EMBL" id="JYDW01000125">
    <property type="protein sequence ID" value="KRZ54991.1"/>
    <property type="molecule type" value="Genomic_DNA"/>
</dbReference>
<reference evidence="1 2" key="1">
    <citation type="submission" date="2015-05" db="EMBL/GenBank/DDBJ databases">
        <title>Evolution of Trichinella species and genotypes.</title>
        <authorList>
            <person name="Korhonen P.K."/>
            <person name="Edoardo P."/>
            <person name="Giuseppe L.R."/>
            <person name="Gasser R.B."/>
        </authorList>
    </citation>
    <scope>NUCLEOTIDE SEQUENCE [LARGE SCALE GENOMIC DNA]</scope>
    <source>
        <strain evidence="1">ISS10</strain>
    </source>
</reference>